<dbReference type="PRINTS" id="PR00064">
    <property type="entry name" value="RIBOSOMALL35"/>
</dbReference>
<dbReference type="PANTHER" id="PTHR36400">
    <property type="entry name" value="RIBOSOMAL PROTEIN L35"/>
    <property type="match status" value="1"/>
</dbReference>
<sequence>MASLLARVRTLAATGLRLRLRPLQMSKLVPSEVMSSGVFFGGLGSTQLRGLSFLRSKVLAPLGDRASPWSRSSAATMRVMPSSVHPLRCTGVAEQVRSMGSAGKSGKKMKSYSSYKKRFKLSASTGMYTRRRCGAAHLMTKKSKTQKRRLRLSTSTHSGYAKVMRRLGFKKTKFN</sequence>
<dbReference type="InterPro" id="IPR037229">
    <property type="entry name" value="Ribosomal_bL35_sf"/>
</dbReference>
<keyword evidence="2 4" id="KW-0689">Ribosomal protein</keyword>
<evidence type="ECO:0000313" key="5">
    <source>
        <dbReference type="EMBL" id="QDZ23066.1"/>
    </source>
</evidence>
<dbReference type="HAMAP" id="MF_00514">
    <property type="entry name" value="Ribosomal_bL35"/>
    <property type="match status" value="1"/>
</dbReference>
<gene>
    <name evidence="5" type="ORF">A3770_09p55840</name>
</gene>
<dbReference type="Gene3D" id="4.10.410.60">
    <property type="match status" value="1"/>
</dbReference>
<dbReference type="GO" id="GO:0005840">
    <property type="term" value="C:ribosome"/>
    <property type="evidence" value="ECO:0007669"/>
    <property type="project" value="UniProtKB-KW"/>
</dbReference>
<evidence type="ECO:0000256" key="4">
    <source>
        <dbReference type="RuleBase" id="RU000568"/>
    </source>
</evidence>
<comment type="similarity">
    <text evidence="1 4">Belongs to the bacterial ribosomal protein bL35 family.</text>
</comment>
<dbReference type="Proteomes" id="UP000316726">
    <property type="component" value="Chromosome 9"/>
</dbReference>
<dbReference type="AlphaFoldDB" id="A0A5B8MRF7"/>
<dbReference type="PANTHER" id="PTHR36400:SF1">
    <property type="entry name" value="RIBOSOMAL PROTEIN L35"/>
    <property type="match status" value="1"/>
</dbReference>
<proteinExistence type="inferred from homology"/>
<keyword evidence="6" id="KW-1185">Reference proteome</keyword>
<keyword evidence="3 4" id="KW-0687">Ribonucleoprotein</keyword>
<organism evidence="5 6">
    <name type="scientific">Chloropicon primus</name>
    <dbReference type="NCBI Taxonomy" id="1764295"/>
    <lineage>
        <taxon>Eukaryota</taxon>
        <taxon>Viridiplantae</taxon>
        <taxon>Chlorophyta</taxon>
        <taxon>Chloropicophyceae</taxon>
        <taxon>Chloropicales</taxon>
        <taxon>Chloropicaceae</taxon>
        <taxon>Chloropicon</taxon>
    </lineage>
</organism>
<dbReference type="InterPro" id="IPR021137">
    <property type="entry name" value="Ribosomal_bL35-like"/>
</dbReference>
<evidence type="ECO:0000256" key="1">
    <source>
        <dbReference type="ARBA" id="ARBA00006598"/>
    </source>
</evidence>
<reference evidence="5 6" key="1">
    <citation type="submission" date="2018-07" db="EMBL/GenBank/DDBJ databases">
        <title>The complete nuclear genome of the prasinophyte Chloropicon primus (CCMP1205).</title>
        <authorList>
            <person name="Pombert J.-F."/>
            <person name="Otis C."/>
            <person name="Turmel M."/>
            <person name="Lemieux C."/>
        </authorList>
    </citation>
    <scope>NUCLEOTIDE SEQUENCE [LARGE SCALE GENOMIC DNA]</scope>
    <source>
        <strain evidence="5 6">CCMP1205</strain>
    </source>
</reference>
<accession>A0A5B8MRF7</accession>
<dbReference type="GO" id="GO:0006412">
    <property type="term" value="P:translation"/>
    <property type="evidence" value="ECO:0007669"/>
    <property type="project" value="InterPro"/>
</dbReference>
<dbReference type="InterPro" id="IPR001706">
    <property type="entry name" value="Ribosomal_bL35"/>
</dbReference>
<dbReference type="EMBL" id="CP031042">
    <property type="protein sequence ID" value="QDZ23066.1"/>
    <property type="molecule type" value="Genomic_DNA"/>
</dbReference>
<protein>
    <recommendedName>
        <fullName evidence="4">50S ribosomal protein L35</fullName>
    </recommendedName>
</protein>
<dbReference type="GO" id="GO:1990904">
    <property type="term" value="C:ribonucleoprotein complex"/>
    <property type="evidence" value="ECO:0007669"/>
    <property type="project" value="UniProtKB-KW"/>
</dbReference>
<evidence type="ECO:0000313" key="6">
    <source>
        <dbReference type="Proteomes" id="UP000316726"/>
    </source>
</evidence>
<dbReference type="SUPFAM" id="SSF143034">
    <property type="entry name" value="L35p-like"/>
    <property type="match status" value="1"/>
</dbReference>
<dbReference type="Pfam" id="PF01632">
    <property type="entry name" value="Ribosomal_L35p"/>
    <property type="match status" value="1"/>
</dbReference>
<dbReference type="GO" id="GO:0003735">
    <property type="term" value="F:structural constituent of ribosome"/>
    <property type="evidence" value="ECO:0007669"/>
    <property type="project" value="InterPro"/>
</dbReference>
<name>A0A5B8MRF7_9CHLO</name>
<evidence type="ECO:0000256" key="3">
    <source>
        <dbReference type="ARBA" id="ARBA00023274"/>
    </source>
</evidence>
<evidence type="ECO:0000256" key="2">
    <source>
        <dbReference type="ARBA" id="ARBA00022980"/>
    </source>
</evidence>